<sequence length="529" mass="58068">MNSPVPLVAKRASVTLSVCDSEGLDMSESDVGKLVTNIETEMFNIFRNTDSKYMNKYRTIMFNLKDPKNRGLLYRLVQGEISPFRLVRMSQKDMQAIQPPEPSPKEVTIPIIASTMLFFILLCLIWTKNAEFVLTEVTPSLCLQIKVTQSVRGSLLQKGSTVPDILTCMLKDTTAEHHKHLFDVKCKICTGQMLHDETEAPAQKKKRVSEDKHESSWRSSKGDDSPLRAPPDSPELDSPVPHFTMGSPVLTIVEPPASPTTQDSPLSPHMDTPASPVMESPASPTSDDTQSAQTKTYTPVVIPAVSAVTITRRDPRTAASRYAALTNSSAALTEKDSAFPTAPPVSLPSAPILPKSILMKPSHSVDPRLYGSTPRNTPKIPSEGGTAQFLSKQDILWKGFLNMLTIAKFVTKGYLVSGPAEPLKADLPDTIQIGGRILPKTVWDYVTKLKTSVTKELCVIRFQPATDEEEVAYVSLFSYFSSRGRFGVVANSNRSIKDMYLFPLSAKEAVPTVLQPLEGPGTIISIYAI</sequence>
<evidence type="ECO:0000313" key="3">
    <source>
        <dbReference type="Ensembl" id="ENSNMLP00000008199.1"/>
    </source>
</evidence>
<feature type="domain" description="TFIIS central" evidence="2">
    <location>
        <begin position="1"/>
        <end position="94"/>
    </location>
</feature>
<dbReference type="SUPFAM" id="SSF46942">
    <property type="entry name" value="Elongation factor TFIIS domain 2"/>
    <property type="match status" value="1"/>
</dbReference>
<feature type="region of interest" description="Disordered" evidence="1">
    <location>
        <begin position="198"/>
        <end position="294"/>
    </location>
</feature>
<proteinExistence type="predicted"/>
<keyword evidence="4" id="KW-1185">Reference proteome</keyword>
<evidence type="ECO:0000256" key="1">
    <source>
        <dbReference type="SAM" id="MobiDB-lite"/>
    </source>
</evidence>
<reference evidence="3" key="1">
    <citation type="submission" date="2025-08" db="UniProtKB">
        <authorList>
            <consortium name="Ensembl"/>
        </authorList>
    </citation>
    <scope>IDENTIFICATION</scope>
</reference>
<name>A0A8C6SKX9_9GOBI</name>
<organism evidence="3 4">
    <name type="scientific">Neogobius melanostomus</name>
    <name type="common">round goby</name>
    <dbReference type="NCBI Taxonomy" id="47308"/>
    <lineage>
        <taxon>Eukaryota</taxon>
        <taxon>Metazoa</taxon>
        <taxon>Chordata</taxon>
        <taxon>Craniata</taxon>
        <taxon>Vertebrata</taxon>
        <taxon>Euteleostomi</taxon>
        <taxon>Actinopterygii</taxon>
        <taxon>Neopterygii</taxon>
        <taxon>Teleostei</taxon>
        <taxon>Neoteleostei</taxon>
        <taxon>Acanthomorphata</taxon>
        <taxon>Gobiaria</taxon>
        <taxon>Gobiiformes</taxon>
        <taxon>Gobioidei</taxon>
        <taxon>Gobiidae</taxon>
        <taxon>Benthophilinae</taxon>
        <taxon>Neogobiini</taxon>
        <taxon>Neogobius</taxon>
    </lineage>
</organism>
<dbReference type="Pfam" id="PF07744">
    <property type="entry name" value="SPOC"/>
    <property type="match status" value="1"/>
</dbReference>
<dbReference type="GO" id="GO:0006351">
    <property type="term" value="P:DNA-templated transcription"/>
    <property type="evidence" value="ECO:0007669"/>
    <property type="project" value="InterPro"/>
</dbReference>
<dbReference type="Proteomes" id="UP000694523">
    <property type="component" value="Unplaced"/>
</dbReference>
<dbReference type="InterPro" id="IPR003618">
    <property type="entry name" value="TFIIS_cen_dom"/>
</dbReference>
<dbReference type="InterPro" id="IPR012921">
    <property type="entry name" value="SPOC_C"/>
</dbReference>
<reference evidence="3" key="2">
    <citation type="submission" date="2025-09" db="UniProtKB">
        <authorList>
            <consortium name="Ensembl"/>
        </authorList>
    </citation>
    <scope>IDENTIFICATION</scope>
</reference>
<protein>
    <recommendedName>
        <fullName evidence="2">TFIIS central domain-containing protein</fullName>
    </recommendedName>
</protein>
<evidence type="ECO:0000313" key="4">
    <source>
        <dbReference type="Proteomes" id="UP000694523"/>
    </source>
</evidence>
<dbReference type="AlphaFoldDB" id="A0A8C6SKX9"/>
<dbReference type="Ensembl" id="ENSNMLT00000009322.1">
    <property type="protein sequence ID" value="ENSNMLP00000008199.1"/>
    <property type="gene ID" value="ENSNMLG00000005822.1"/>
</dbReference>
<evidence type="ECO:0000259" key="2">
    <source>
        <dbReference type="PROSITE" id="PS51321"/>
    </source>
</evidence>
<dbReference type="PROSITE" id="PS51321">
    <property type="entry name" value="TFIIS_CENTRAL"/>
    <property type="match status" value="1"/>
</dbReference>
<dbReference type="SMART" id="SM00510">
    <property type="entry name" value="TFS2M"/>
    <property type="match status" value="1"/>
</dbReference>
<dbReference type="PANTHER" id="PTHR11477:SF13">
    <property type="entry name" value="DEATH-INDUCER OBLITERATOR 1"/>
    <property type="match status" value="1"/>
</dbReference>
<dbReference type="InterPro" id="IPR036575">
    <property type="entry name" value="TFIIS_cen_dom_sf"/>
</dbReference>
<dbReference type="Gene3D" id="1.10.472.30">
    <property type="entry name" value="Transcription elongation factor S-II, central domain"/>
    <property type="match status" value="1"/>
</dbReference>
<dbReference type="Pfam" id="PF07500">
    <property type="entry name" value="TFIIS_M"/>
    <property type="match status" value="1"/>
</dbReference>
<accession>A0A8C6SKX9</accession>
<dbReference type="PANTHER" id="PTHR11477">
    <property type="entry name" value="TRANSCRIPTION FACTOR S-II ZINC FINGER DOMAIN-CONTAINING PROTEIN"/>
    <property type="match status" value="1"/>
</dbReference>
<feature type="compositionally biased region" description="Basic and acidic residues" evidence="1">
    <location>
        <begin position="208"/>
        <end position="226"/>
    </location>
</feature>
<dbReference type="GO" id="GO:0005634">
    <property type="term" value="C:nucleus"/>
    <property type="evidence" value="ECO:0007669"/>
    <property type="project" value="TreeGrafter"/>
</dbReference>
<feature type="compositionally biased region" description="Polar residues" evidence="1">
    <location>
        <begin position="282"/>
        <end position="294"/>
    </location>
</feature>